<name>A0A812HR99_9DINO</name>
<dbReference type="InterPro" id="IPR016167">
    <property type="entry name" value="FAD-bd_PCMH_sub1"/>
</dbReference>
<dbReference type="GO" id="GO:0016746">
    <property type="term" value="F:acyltransferase activity"/>
    <property type="evidence" value="ECO:0007669"/>
    <property type="project" value="InterPro"/>
</dbReference>
<dbReference type="InterPro" id="IPR002123">
    <property type="entry name" value="Plipid/glycerol_acylTrfase"/>
</dbReference>
<dbReference type="Gene3D" id="3.80.10.10">
    <property type="entry name" value="Ribonuclease Inhibitor"/>
    <property type="match status" value="1"/>
</dbReference>
<dbReference type="Gene3D" id="3.90.1150.10">
    <property type="entry name" value="Aspartate Aminotransferase, domain 1"/>
    <property type="match status" value="1"/>
</dbReference>
<dbReference type="GO" id="GO:0008610">
    <property type="term" value="P:lipid biosynthetic process"/>
    <property type="evidence" value="ECO:0007669"/>
    <property type="project" value="InterPro"/>
</dbReference>
<feature type="compositionally biased region" description="Low complexity" evidence="11">
    <location>
        <begin position="2393"/>
        <end position="2408"/>
    </location>
</feature>
<keyword evidence="12" id="KW-0472">Membrane</keyword>
<dbReference type="Gene3D" id="3.30.465.10">
    <property type="match status" value="1"/>
</dbReference>
<comment type="pathway">
    <text evidence="1">Glycerolipid metabolism; ether lipid biosynthesis.</text>
</comment>
<feature type="region of interest" description="Disordered" evidence="11">
    <location>
        <begin position="2523"/>
        <end position="2587"/>
    </location>
</feature>
<evidence type="ECO:0000256" key="7">
    <source>
        <dbReference type="PIRSR" id="PIRSR625650-1"/>
    </source>
</evidence>
<dbReference type="InterPro" id="IPR016166">
    <property type="entry name" value="FAD-bd_PCMH"/>
</dbReference>
<dbReference type="PROSITE" id="PS51387">
    <property type="entry name" value="FAD_PCMH"/>
    <property type="match status" value="1"/>
</dbReference>
<evidence type="ECO:0000256" key="8">
    <source>
        <dbReference type="PIRSR" id="PIRSR625650-2"/>
    </source>
</evidence>
<feature type="binding site" evidence="9">
    <location>
        <begin position="1708"/>
        <end position="1714"/>
    </location>
    <ligand>
        <name>FAD</name>
        <dbReference type="ChEBI" id="CHEBI:57692"/>
    </ligand>
</feature>
<dbReference type="EC" id="2.5.1.26" evidence="3"/>
<feature type="site" description="Important for enzyme activity" evidence="10">
    <location>
        <position position="1837"/>
    </location>
</feature>
<dbReference type="InterPro" id="IPR000653">
    <property type="entry name" value="DegT/StrS_aminotransferase"/>
</dbReference>
<evidence type="ECO:0000313" key="15">
    <source>
        <dbReference type="Proteomes" id="UP000604046"/>
    </source>
</evidence>
<feature type="compositionally biased region" description="Basic and acidic residues" evidence="11">
    <location>
        <begin position="2552"/>
        <end position="2564"/>
    </location>
</feature>
<dbReference type="Proteomes" id="UP000604046">
    <property type="component" value="Unassembled WGS sequence"/>
</dbReference>
<dbReference type="Pfam" id="PF01565">
    <property type="entry name" value="FAD_binding_4"/>
    <property type="match status" value="1"/>
</dbReference>
<dbReference type="Gene3D" id="3.40.640.10">
    <property type="entry name" value="Type I PLP-dependent aspartate aminotransferase-like (Major domain)"/>
    <property type="match status" value="1"/>
</dbReference>
<dbReference type="Pfam" id="PF02913">
    <property type="entry name" value="FAD-oxidase_C"/>
    <property type="match status" value="1"/>
</dbReference>
<dbReference type="GO" id="GO:0008609">
    <property type="term" value="F:alkylglycerone-phosphate synthase activity"/>
    <property type="evidence" value="ECO:0007669"/>
    <property type="project" value="UniProtKB-EC"/>
</dbReference>
<dbReference type="SUPFAM" id="SSF53383">
    <property type="entry name" value="PLP-dependent transferases"/>
    <property type="match status" value="1"/>
</dbReference>
<feature type="transmembrane region" description="Helical" evidence="12">
    <location>
        <begin position="498"/>
        <end position="520"/>
    </location>
</feature>
<comment type="cofactor">
    <cofactor evidence="9">
        <name>FAD</name>
        <dbReference type="ChEBI" id="CHEBI:57692"/>
    </cofactor>
</comment>
<dbReference type="Pfam" id="PF07993">
    <property type="entry name" value="NAD_binding_4"/>
    <property type="match status" value="1"/>
</dbReference>
<dbReference type="SUPFAM" id="SSF51735">
    <property type="entry name" value="NAD(P)-binding Rossmann-fold domains"/>
    <property type="match status" value="1"/>
</dbReference>
<evidence type="ECO:0000256" key="11">
    <source>
        <dbReference type="SAM" id="MobiDB-lite"/>
    </source>
</evidence>
<feature type="non-terminal residue" evidence="14">
    <location>
        <position position="2605"/>
    </location>
</feature>
<feature type="transmembrane region" description="Helical" evidence="12">
    <location>
        <begin position="472"/>
        <end position="492"/>
    </location>
</feature>
<dbReference type="InterPro" id="IPR004113">
    <property type="entry name" value="FAD-bd_oxidored_4_C"/>
</dbReference>
<dbReference type="Gene3D" id="3.40.50.720">
    <property type="entry name" value="NAD(P)-binding Rossmann-like Domain"/>
    <property type="match status" value="1"/>
</dbReference>
<evidence type="ECO:0000256" key="3">
    <source>
        <dbReference type="ARBA" id="ARBA00012385"/>
    </source>
</evidence>
<dbReference type="InterPro" id="IPR016164">
    <property type="entry name" value="FAD-linked_Oxase-like_C"/>
</dbReference>
<dbReference type="SUPFAM" id="SSF69593">
    <property type="entry name" value="Glycerol-3-phosphate (1)-acyltransferase"/>
    <property type="match status" value="1"/>
</dbReference>
<keyword evidence="12" id="KW-0812">Transmembrane</keyword>
<proteinExistence type="inferred from homology"/>
<dbReference type="InterPro" id="IPR032675">
    <property type="entry name" value="LRR_dom_sf"/>
</dbReference>
<evidence type="ECO:0000256" key="5">
    <source>
        <dbReference type="ARBA" id="ARBA00022827"/>
    </source>
</evidence>
<feature type="active site" description="Proton donor/acceptor" evidence="7">
    <location>
        <position position="1997"/>
    </location>
</feature>
<dbReference type="SUPFAM" id="SSF55103">
    <property type="entry name" value="FAD-linked oxidases, C-terminal domain"/>
    <property type="match status" value="1"/>
</dbReference>
<dbReference type="Gene3D" id="1.10.45.10">
    <property type="entry name" value="Vanillyl-alcohol Oxidase, Chain A, domain 4"/>
    <property type="match status" value="1"/>
</dbReference>
<evidence type="ECO:0000256" key="12">
    <source>
        <dbReference type="SAM" id="Phobius"/>
    </source>
</evidence>
<dbReference type="InterPro" id="IPR036291">
    <property type="entry name" value="NAD(P)-bd_dom_sf"/>
</dbReference>
<feature type="binding site" evidence="9">
    <location>
        <begin position="1721"/>
        <end position="1724"/>
    </location>
    <ligand>
        <name>FAD</name>
        <dbReference type="ChEBI" id="CHEBI:57692"/>
    </ligand>
</feature>
<comment type="similarity">
    <text evidence="2">Belongs to the FAD-binding oxidoreductase/transferase type 4 family.</text>
</comment>
<dbReference type="InterPro" id="IPR036318">
    <property type="entry name" value="FAD-bd_PCMH-like_sf"/>
</dbReference>
<feature type="binding site" evidence="9">
    <location>
        <begin position="1784"/>
        <end position="1790"/>
    </location>
    <ligand>
        <name>FAD</name>
        <dbReference type="ChEBI" id="CHEBI:57692"/>
    </ligand>
</feature>
<comment type="caution">
    <text evidence="14">The sequence shown here is derived from an EMBL/GenBank/DDBJ whole genome shotgun (WGS) entry which is preliminary data.</text>
</comment>
<sequence length="2605" mass="287213">MALAMKLALATALLVGPSFPRLLGFCLLIASMWSLRLHPRKVLDMSWLDLLVAVRATWRRRDRVSLEREISQCWGSEVVVTLSVRSGFDLLLSALQLPKQSEVLFVPGITIPGMVQIVEAHGLQPVGVDPPSPMQMLPTKLGPFVTPHTRVVVISHLFGTIHKAGDLIREAQALGLLVVEDCAQSFLGSAPKRSLACAWPMGFRGHEVSDVTLSSFGNIKTLTALGGGVARVRDGKLRARMKEIEGTWPVRSRGQRLWTVFRAVVSKLFLTPMLYGLMEAVVLKLGLDFDHLIVTYVRGFAKLEYIRQQPTLELLELLLWRLQSQQVAAFEDASLQSSVSRRRRLAKIIIERLEKEGIEFVSRGDGTNAWWLLPILCDDPRQMAKEMVSRGFDATSTTTQLQRVVTAATCKREALRPSDGEDFMGRVLYLPLTPILREADAAALAEAFIAAQAAVGRGAAPCRGRSHAGGSLAVCFLGLLFLFWPWLITWFLPSAATLRSLMFWAVALGVVVLILARWLAADKGLKMDPRVLEALPPVVRSEGLELCKKTSLNVRIDGAVLLTGGTGFVGGGILFSLLARAEELGVTKIVLLVRQRSGKTLAERLQKLRDHTMFDEVRGAFDKFVVGLEGDTSRRNFGWTEPNLSWPHKEPLKAVLHCAGDVRFQQPMQQAAVSLISATLQMQQLASQWKAKRFLFVSTAFVHAVPPPSTEALQERLVELRDFDAMELYRDAMSHGAWAQTAMLELGFPNTYTFCKAVAEHLVIRACDSEGLDVRIVRPSIVGPAWACPFIGWAGDKPSTIVGAGTLLARRGVRVFRDAFDHPCPVVPVDMVADITVKALGGAFSSDHGRIFHACLDSSEANRMPSFKFFTAHYYQLLALRQCMSLPELGLMAKLLRWCDNITVFHIVHALVNVLPMKLLGLLRICLERIFALLGMRLSKQFSTAAKVLESCCTLPMQYHSFSSPCVPWHFQSTVRLPEQWDFYEYFLICCRAGYAFARPSAGQLQAPGRNYAKEFAEVQIFAPASTLSDAMLTFTHPNAGPFYAVAAFVVRQGLSWLNLTVTLDGASLQSITKLDVPLVLCPQHRSVLDFVIIGLTCFQLQPVLPTLKLPHVAADAEFSGLPFLGWALAGLGAFFVRRGGGAVQPDPALRAKVGRVFRSGRPLEVFLEGLRSRGRRQLRLRTGLLKALRDISQRTVALVPLAMSYELLPEDGSLYREICGLPRDPLRTMDFVWWVLRGLRGELPPLGEAFMRFGVLHTLDASANVDSLVSEVQRELVELTSVTTLHCRALGEVLGFEAQAVMDSLEGQVALRSSSLDKPGPLPPAECWPLVLQAATLGPIRRRLPRHWGRWLVEGLTEEVANGKDTGSQADKETGEAPAVLDLAALAGAFESHLLAAEKAAERASEVLRQSGTVEITEEHLVQQLLSHGGEVPPPLAQGAAAIVASRFKSTRSLGTSKCKQPVRGSMTPVAPLWPAHEADQLKNDESLDRWGFKDTKFVAQYVDGKPAAQISSQRYKAFGRQPLFRLWELFQRQLAVPLNVRDMMAELPMPELPKPAEGLEEVLAKVLPSGRARFDAESRIRAGTGHGLADIWRLRTRQMARFSDAVVCPESEEEVQALLKAAVAFNRGVGFGIIPVGGRTNVTSATLCPPKEVDPRPFVSLDMRGLSGVLWVNAEDGVAMIEAGITGMDLKTALTQHGVTMGMEPDSMELSTLGGWIATRASGMKRARYGNIEDMVLEVRVVTPTGPIWQRHGDPRVPGQSQTAIGRASTNIGLPALVLGSEGCLGIITSAVVRVRPLPEVVEYQSVVFPDWDRGAAWMREVARMPAGLRPASCRLMDQNQLQLAQALKEGSEQKGTLASLRASLREAFLYWKGVSLAQASAATLVFEGSHAEVKLQMKEVTKLVSKAGGIWGGASSGAAGYTLTFAIAYLRDFGLDYRILAESLETMAPWSAIHEVWPKVTAAVAEKHRELCLPGRPFMSCRMTQLYDEGGVLYMYIAVCTNGLEPKRALEAFETLEHSARQAILDAGGCLSHHHGVGKLRASLLPQTQSPALTQVLRDFKTALDPSNVLAAGNGIWAASLAEDSDDLHSIELKDCGFDVSYVYEGNKAMVYAPEPIDYGDRYHYGDGYHHEVLDQLEDAMLDAWHGPIGPRFEGPQPEHRRPDHWHDWADTDATVELGRWSIQDSALVEIVKQETLNVMRIPRICSGEPIHIHSLNLYENNFGDQGVEELVGYLTRNRIRVDILRLYKNNLIGSKSASKLAELYSQDRPPPKELHLTHCQVDATGAADLLLAMARRWRTADRVKGGKAAKPAYVRLDHNRFDLHEVAPKLYAANFSIREGYDSRCHHQDVCQVHEMGGGPALIMIPQMKLNQSALKKLHLSQATEGRQSRAAESAEELSLSMAETRSRPSTTQEIPVREPARELWKAKGPPSIAQENLEDPPKDCAGLPIRKGCKVQYHNDANWIGLVAGFDYKGTAVIDWKSGAKKGERTGAGGRYVRVVEDLPDEVRLSQEAAQEVALPKMQEDAPPNDEPSPRPSSSDHSANCQRADKGWVDEMTRTEEDDETLESRRQGHPWASDQVMPHGIWQDAQTWGTFPGIWR</sequence>
<dbReference type="OrthoDB" id="5332616at2759"/>
<organism evidence="14 15">
    <name type="scientific">Symbiodinium natans</name>
    <dbReference type="NCBI Taxonomy" id="878477"/>
    <lineage>
        <taxon>Eukaryota</taxon>
        <taxon>Sar</taxon>
        <taxon>Alveolata</taxon>
        <taxon>Dinophyceae</taxon>
        <taxon>Suessiales</taxon>
        <taxon>Symbiodiniaceae</taxon>
        <taxon>Symbiodinium</taxon>
    </lineage>
</organism>
<keyword evidence="12" id="KW-1133">Transmembrane helix</keyword>
<dbReference type="GO" id="GO:0005777">
    <property type="term" value="C:peroxisome"/>
    <property type="evidence" value="ECO:0007669"/>
    <property type="project" value="UniProtKB-ARBA"/>
</dbReference>
<feature type="compositionally biased region" description="Polar residues" evidence="11">
    <location>
        <begin position="2541"/>
        <end position="2550"/>
    </location>
</feature>
<protein>
    <recommendedName>
        <fullName evidence="3">alkylglycerone-phosphate synthase</fullName>
        <ecNumber evidence="3">2.5.1.26</ecNumber>
    </recommendedName>
    <alternativeName>
        <fullName evidence="6">Alkylglycerone-phosphate synthase</fullName>
    </alternativeName>
</protein>
<accession>A0A812HR99</accession>
<keyword evidence="4" id="KW-0285">Flavoprotein</keyword>
<feature type="region of interest" description="Disordered" evidence="11">
    <location>
        <begin position="2385"/>
        <end position="2421"/>
    </location>
</feature>
<gene>
    <name evidence="14" type="primary">ads-1</name>
    <name evidence="14" type="ORF">SNAT2548_LOCUS1837</name>
</gene>
<feature type="binding site" evidence="8">
    <location>
        <position position="1934"/>
    </location>
    <ligand>
        <name>substrate</name>
    </ligand>
</feature>
<dbReference type="InterPro" id="IPR006094">
    <property type="entry name" value="Oxid_FAD_bind_N"/>
</dbReference>
<evidence type="ECO:0000259" key="13">
    <source>
        <dbReference type="PROSITE" id="PS51387"/>
    </source>
</evidence>
<dbReference type="Pfam" id="PF01041">
    <property type="entry name" value="DegT_DnrJ_EryC1"/>
    <property type="match status" value="1"/>
</dbReference>
<dbReference type="Gene3D" id="3.30.43.10">
    <property type="entry name" value="Uridine Diphospho-n-acetylenolpyruvylglucosamine Reductase, domain 2"/>
    <property type="match status" value="1"/>
</dbReference>
<dbReference type="InterPro" id="IPR016171">
    <property type="entry name" value="Vanillyl_alc_oxidase_C-sub2"/>
</dbReference>
<dbReference type="InterPro" id="IPR025650">
    <property type="entry name" value="Alkyl-DHAP_Synthase"/>
</dbReference>
<dbReference type="GO" id="GO:0071949">
    <property type="term" value="F:FAD binding"/>
    <property type="evidence" value="ECO:0007669"/>
    <property type="project" value="InterPro"/>
</dbReference>
<keyword evidence="5 9" id="KW-0274">FAD</keyword>
<evidence type="ECO:0000256" key="2">
    <source>
        <dbReference type="ARBA" id="ARBA00008000"/>
    </source>
</evidence>
<evidence type="ECO:0000256" key="9">
    <source>
        <dbReference type="PIRSR" id="PIRSR625650-3"/>
    </source>
</evidence>
<keyword evidence="15" id="KW-1185">Reference proteome</keyword>
<dbReference type="Gene3D" id="3.30.70.3450">
    <property type="match status" value="1"/>
</dbReference>
<feature type="transmembrane region" description="Helical" evidence="12">
    <location>
        <begin position="558"/>
        <end position="579"/>
    </location>
</feature>
<evidence type="ECO:0000313" key="14">
    <source>
        <dbReference type="EMBL" id="CAE6958080.1"/>
    </source>
</evidence>
<dbReference type="PANTHER" id="PTHR46568">
    <property type="entry name" value="ALKYLDIHYDROXYACETONEPHOSPHATE SYNTHASE, PEROXISOMAL"/>
    <property type="match status" value="1"/>
</dbReference>
<dbReference type="PANTHER" id="PTHR46568:SF1">
    <property type="entry name" value="ALKYLDIHYDROXYACETONEPHOSPHATE SYNTHASE, PEROXISOMAL"/>
    <property type="match status" value="1"/>
</dbReference>
<evidence type="ECO:0000256" key="1">
    <source>
        <dbReference type="ARBA" id="ARBA00004670"/>
    </source>
</evidence>
<dbReference type="InterPro" id="IPR015421">
    <property type="entry name" value="PyrdxlP-dep_Trfase_major"/>
</dbReference>
<feature type="domain" description="FAD-binding PCMH-type" evidence="13">
    <location>
        <begin position="1601"/>
        <end position="1800"/>
    </location>
</feature>
<evidence type="ECO:0000256" key="4">
    <source>
        <dbReference type="ARBA" id="ARBA00022630"/>
    </source>
</evidence>
<dbReference type="InterPro" id="IPR016169">
    <property type="entry name" value="FAD-bd_PCMH_sub2"/>
</dbReference>
<dbReference type="Pfam" id="PF01553">
    <property type="entry name" value="Acyltransferase"/>
    <property type="match status" value="1"/>
</dbReference>
<dbReference type="Gene3D" id="3.30.300.330">
    <property type="match status" value="1"/>
</dbReference>
<reference evidence="14" key="1">
    <citation type="submission" date="2021-02" db="EMBL/GenBank/DDBJ databases">
        <authorList>
            <person name="Dougan E. K."/>
            <person name="Rhodes N."/>
            <person name="Thang M."/>
            <person name="Chan C."/>
        </authorList>
    </citation>
    <scope>NUCLEOTIDE SEQUENCE</scope>
</reference>
<dbReference type="InterPro" id="IPR015424">
    <property type="entry name" value="PyrdxlP-dep_Trfase"/>
</dbReference>
<evidence type="ECO:0000256" key="6">
    <source>
        <dbReference type="ARBA" id="ARBA00031574"/>
    </source>
</evidence>
<dbReference type="EMBL" id="CAJNDS010000104">
    <property type="protein sequence ID" value="CAE6958080.1"/>
    <property type="molecule type" value="Genomic_DNA"/>
</dbReference>
<dbReference type="SUPFAM" id="SSF52047">
    <property type="entry name" value="RNI-like"/>
    <property type="match status" value="1"/>
</dbReference>
<dbReference type="InterPro" id="IPR013120">
    <property type="entry name" value="FAR_NAD-bd"/>
</dbReference>
<evidence type="ECO:0000256" key="10">
    <source>
        <dbReference type="PIRSR" id="PIRSR625650-4"/>
    </source>
</evidence>
<dbReference type="InterPro" id="IPR015422">
    <property type="entry name" value="PyrdxlP-dep_Trfase_small"/>
</dbReference>
<dbReference type="SUPFAM" id="SSF56176">
    <property type="entry name" value="FAD-binding/transporter-associated domain-like"/>
    <property type="match status" value="1"/>
</dbReference>
<dbReference type="SMART" id="SM00563">
    <property type="entry name" value="PlsC"/>
    <property type="match status" value="1"/>
</dbReference>